<dbReference type="AlphaFoldDB" id="I7J4Y7"/>
<gene>
    <name evidence="1" type="ORF">CAAU_1172</name>
</gene>
<dbReference type="STRING" id="857293.CAAU_1172"/>
<evidence type="ECO:0000313" key="2">
    <source>
        <dbReference type="Proteomes" id="UP000007652"/>
    </source>
</evidence>
<dbReference type="EMBL" id="CAKP01000065">
    <property type="protein sequence ID" value="CCJ33256.1"/>
    <property type="molecule type" value="Genomic_DNA"/>
</dbReference>
<evidence type="ECO:0000313" key="1">
    <source>
        <dbReference type="EMBL" id="CCJ33256.1"/>
    </source>
</evidence>
<protein>
    <submittedName>
        <fullName evidence="1">Uncharacterized protein</fullName>
    </submittedName>
</protein>
<name>I7J4Y7_9CLOT</name>
<sequence>MIIVALVYLCKDHFTSFSSASEKLDLMLVDGEISEEDYITKIKPHLLINKVGPKLLLSKL</sequence>
<proteinExistence type="predicted"/>
<organism evidence="1 2">
    <name type="scientific">Caloramator australicus RC3</name>
    <dbReference type="NCBI Taxonomy" id="857293"/>
    <lineage>
        <taxon>Bacteria</taxon>
        <taxon>Bacillati</taxon>
        <taxon>Bacillota</taxon>
        <taxon>Clostridia</taxon>
        <taxon>Eubacteriales</taxon>
        <taxon>Clostridiaceae</taxon>
        <taxon>Caloramator</taxon>
    </lineage>
</organism>
<keyword evidence="2" id="KW-1185">Reference proteome</keyword>
<reference evidence="1 2" key="1">
    <citation type="journal article" date="2011" name="J. Bacteriol.">
        <title>Draft genome sequence of Caloramator australicus strain RC3T, a thermoanaerobe from the Great Artesian Basin of Australia.</title>
        <authorList>
            <person name="Ogg C.D."/>
            <person name="Patel B.K.C."/>
        </authorList>
    </citation>
    <scope>NUCLEOTIDE SEQUENCE [LARGE SCALE GENOMIC DNA]</scope>
    <source>
        <strain evidence="1 2">RC3</strain>
    </source>
</reference>
<comment type="caution">
    <text evidence="1">The sequence shown here is derived from an EMBL/GenBank/DDBJ whole genome shotgun (WGS) entry which is preliminary data.</text>
</comment>
<dbReference type="Proteomes" id="UP000007652">
    <property type="component" value="Unassembled WGS sequence"/>
</dbReference>
<accession>I7J4Y7</accession>